<dbReference type="AlphaFoldDB" id="A0A645GZZ6"/>
<accession>A0A645GZZ6</accession>
<name>A0A645GZZ6_9ZZZZ</name>
<comment type="caution">
    <text evidence="1">The sequence shown here is derived from an EMBL/GenBank/DDBJ whole genome shotgun (WGS) entry which is preliminary data.</text>
</comment>
<evidence type="ECO:0000313" key="1">
    <source>
        <dbReference type="EMBL" id="MPN29203.1"/>
    </source>
</evidence>
<organism evidence="1">
    <name type="scientific">bioreactor metagenome</name>
    <dbReference type="NCBI Taxonomy" id="1076179"/>
    <lineage>
        <taxon>unclassified sequences</taxon>
        <taxon>metagenomes</taxon>
        <taxon>ecological metagenomes</taxon>
    </lineage>
</organism>
<gene>
    <name evidence="1" type="ORF">SDC9_176654</name>
</gene>
<reference evidence="1" key="1">
    <citation type="submission" date="2019-08" db="EMBL/GenBank/DDBJ databases">
        <authorList>
            <person name="Kucharzyk K."/>
            <person name="Murdoch R.W."/>
            <person name="Higgins S."/>
            <person name="Loffler F."/>
        </authorList>
    </citation>
    <scope>NUCLEOTIDE SEQUENCE</scope>
</reference>
<dbReference type="EMBL" id="VSSQ01079776">
    <property type="protein sequence ID" value="MPN29203.1"/>
    <property type="molecule type" value="Genomic_DNA"/>
</dbReference>
<sequence length="90" mass="9945">MVATPNRMMNPIPAEIPKMVPVVQSDINPPIKANANVIEEMRVSFILPKLKYRSIMIKTRDMGTTMASCLAARSLLSNSPAQSILWFLGS</sequence>
<proteinExistence type="predicted"/>
<protein>
    <submittedName>
        <fullName evidence="1">Uncharacterized protein</fullName>
    </submittedName>
</protein>